<reference evidence="3 4" key="1">
    <citation type="journal article" date="2013" name="ISME J.">
        <title>A metabolic model for members of the genus Tetrasphaera involved in enhanced biological phosphorus removal.</title>
        <authorList>
            <person name="Kristiansen R."/>
            <person name="Nguyen H.T.T."/>
            <person name="Saunders A.M."/>
            <person name="Nielsen J.L."/>
            <person name="Wimmer R."/>
            <person name="Le V.Q."/>
            <person name="McIlroy S.J."/>
            <person name="Petrovski S."/>
            <person name="Seviour R.J."/>
            <person name="Calteau A."/>
            <person name="Nielsen K.L."/>
            <person name="Nielsen P.H."/>
        </authorList>
    </citation>
    <scope>NUCLEOTIDE SEQUENCE [LARGE SCALE GENOMIC DNA]</scope>
    <source>
        <strain evidence="3 4">Ben 74</strain>
    </source>
</reference>
<feature type="region of interest" description="Disordered" evidence="1">
    <location>
        <begin position="1"/>
        <end position="21"/>
    </location>
</feature>
<name>A0A077MER0_9MICO</name>
<evidence type="ECO:0000256" key="2">
    <source>
        <dbReference type="SAM" id="Phobius"/>
    </source>
</evidence>
<keyword evidence="2" id="KW-0472">Membrane</keyword>
<keyword evidence="2" id="KW-0812">Transmembrane</keyword>
<dbReference type="STRING" id="1193518.BN13_40024"/>
<accession>A0A077MER0</accession>
<proteinExistence type="predicted"/>
<gene>
    <name evidence="3" type="ORF">BN13_40024</name>
</gene>
<evidence type="ECO:0000313" key="3">
    <source>
        <dbReference type="EMBL" id="CCI53472.1"/>
    </source>
</evidence>
<dbReference type="AlphaFoldDB" id="A0A077MER0"/>
<feature type="transmembrane region" description="Helical" evidence="2">
    <location>
        <begin position="246"/>
        <end position="264"/>
    </location>
</feature>
<keyword evidence="4" id="KW-1185">Reference proteome</keyword>
<evidence type="ECO:0000256" key="1">
    <source>
        <dbReference type="SAM" id="MobiDB-lite"/>
    </source>
</evidence>
<comment type="caution">
    <text evidence="3">The sequence shown here is derived from an EMBL/GenBank/DDBJ whole genome shotgun (WGS) entry which is preliminary data.</text>
</comment>
<evidence type="ECO:0000313" key="4">
    <source>
        <dbReference type="Proteomes" id="UP000035720"/>
    </source>
</evidence>
<organism evidence="3 4">
    <name type="scientific">Nostocoides jenkinsii Ben 74</name>
    <dbReference type="NCBI Taxonomy" id="1193518"/>
    <lineage>
        <taxon>Bacteria</taxon>
        <taxon>Bacillati</taxon>
        <taxon>Actinomycetota</taxon>
        <taxon>Actinomycetes</taxon>
        <taxon>Micrococcales</taxon>
        <taxon>Intrasporangiaceae</taxon>
        <taxon>Nostocoides</taxon>
    </lineage>
</organism>
<feature type="transmembrane region" description="Helical" evidence="2">
    <location>
        <begin position="299"/>
        <end position="319"/>
    </location>
</feature>
<protein>
    <submittedName>
        <fullName evidence="3">Uncharacterized protein</fullName>
    </submittedName>
</protein>
<feature type="transmembrane region" description="Helical" evidence="2">
    <location>
        <begin position="276"/>
        <end position="293"/>
    </location>
</feature>
<sequence length="326" mass="33180">MCGSPRACARSTRRTNSGRTSSGLGRLLSFADVVLLVGDLGCGRRVSWRRGRASARAAGAGVAPLEGAALVLGEPAPYAGVLTRLDRPFQAGVDDLTAAADGLGLLDLQDRRTGVPNGEEQLGVLIEAGSAVAPIHRGPTPWCGVTWWARRGDSGPRSAHSNKGPTTGPCFIVSDNAVWDNGLGGKFVPTGPYSLGFVTSAPSQPSGSAPLVAGFVCGLEALLLVGAAAAYLAGVVHETESSLPRTLASMALFLVGALLLGAMARAWRHGASWPRMATLVVNALLVPVSITVIRGNGPLVGVPLLALAVCGVVCALRAGDSDPSPA</sequence>
<keyword evidence="2" id="KW-1133">Transmembrane helix</keyword>
<dbReference type="EMBL" id="CAJC01000150">
    <property type="protein sequence ID" value="CCI53472.1"/>
    <property type="molecule type" value="Genomic_DNA"/>
</dbReference>
<dbReference type="Proteomes" id="UP000035720">
    <property type="component" value="Unassembled WGS sequence"/>
</dbReference>
<feature type="transmembrane region" description="Helical" evidence="2">
    <location>
        <begin position="211"/>
        <end position="234"/>
    </location>
</feature>